<dbReference type="EMBL" id="JBJUIK010000006">
    <property type="protein sequence ID" value="KAL3525444.1"/>
    <property type="molecule type" value="Genomic_DNA"/>
</dbReference>
<evidence type="ECO:0000256" key="7">
    <source>
        <dbReference type="RuleBase" id="RU365102"/>
    </source>
</evidence>
<dbReference type="Pfam" id="PF01169">
    <property type="entry name" value="GDT1"/>
    <property type="match status" value="2"/>
</dbReference>
<comment type="caution">
    <text evidence="9">The sequence shown here is derived from an EMBL/GenBank/DDBJ whole genome shotgun (WGS) entry which is preliminary data.</text>
</comment>
<evidence type="ECO:0000256" key="8">
    <source>
        <dbReference type="SAM" id="MobiDB-lite"/>
    </source>
</evidence>
<dbReference type="PANTHER" id="PTHR12608:SF11">
    <property type="entry name" value="GDT1 FAMILY PROTEIN"/>
    <property type="match status" value="1"/>
</dbReference>
<dbReference type="SUPFAM" id="SSF103473">
    <property type="entry name" value="MFS general substrate transporter"/>
    <property type="match status" value="1"/>
</dbReference>
<evidence type="ECO:0000313" key="9">
    <source>
        <dbReference type="EMBL" id="KAL3525444.1"/>
    </source>
</evidence>
<comment type="similarity">
    <text evidence="2 7">Belongs to the GDT1 family.</text>
</comment>
<name>A0ABD3A183_9GENT</name>
<dbReference type="InterPro" id="IPR001727">
    <property type="entry name" value="GDT1-like"/>
</dbReference>
<feature type="transmembrane region" description="Helical" evidence="7">
    <location>
        <begin position="56"/>
        <end position="75"/>
    </location>
</feature>
<feature type="transmembrane region" description="Helical" evidence="7">
    <location>
        <begin position="164"/>
        <end position="185"/>
    </location>
</feature>
<evidence type="ECO:0000256" key="4">
    <source>
        <dbReference type="ARBA" id="ARBA00022989"/>
    </source>
</evidence>
<sequence length="219" mass="23871">MTVLSEVGDRTFCVAAILAMRHPRRSVLFGCLSSVILTTILSAVIGWVAPNLISRRLAHSITTLLFFGFGLWSLWEAYNEDDDDNEELEKVEKELDAAPKDNRGKEPKAKEGNKVDEDLKKQRKPFLTTFLSPVFIKAFSVTFFGEWGDKSQLATIGLAADENAIGVILGGILAQVLCTIAAVVGGKSLASKISERLVMMASGVLFLIFGVLSFLSTID</sequence>
<evidence type="ECO:0000256" key="5">
    <source>
        <dbReference type="ARBA" id="ARBA00023136"/>
    </source>
</evidence>
<evidence type="ECO:0000256" key="1">
    <source>
        <dbReference type="ARBA" id="ARBA00004141"/>
    </source>
</evidence>
<dbReference type="AlphaFoldDB" id="A0ABD3A183"/>
<reference evidence="9 10" key="1">
    <citation type="submission" date="2024-11" db="EMBL/GenBank/DDBJ databases">
        <title>A near-complete genome assembly of Cinchona calisaya.</title>
        <authorList>
            <person name="Lian D.C."/>
            <person name="Zhao X.W."/>
            <person name="Wei L."/>
        </authorList>
    </citation>
    <scope>NUCLEOTIDE SEQUENCE [LARGE SCALE GENOMIC DNA]</scope>
    <source>
        <tissue evidence="9">Nenye</tissue>
    </source>
</reference>
<organism evidence="9 10">
    <name type="scientific">Cinchona calisaya</name>
    <dbReference type="NCBI Taxonomy" id="153742"/>
    <lineage>
        <taxon>Eukaryota</taxon>
        <taxon>Viridiplantae</taxon>
        <taxon>Streptophyta</taxon>
        <taxon>Embryophyta</taxon>
        <taxon>Tracheophyta</taxon>
        <taxon>Spermatophyta</taxon>
        <taxon>Magnoliopsida</taxon>
        <taxon>eudicotyledons</taxon>
        <taxon>Gunneridae</taxon>
        <taxon>Pentapetalae</taxon>
        <taxon>asterids</taxon>
        <taxon>lamiids</taxon>
        <taxon>Gentianales</taxon>
        <taxon>Rubiaceae</taxon>
        <taxon>Cinchonoideae</taxon>
        <taxon>Cinchoneae</taxon>
        <taxon>Cinchona</taxon>
    </lineage>
</organism>
<dbReference type="InterPro" id="IPR036259">
    <property type="entry name" value="MFS_trans_sf"/>
</dbReference>
<comment type="subcellular location">
    <subcellularLocation>
        <location evidence="1 7">Membrane</location>
        <topology evidence="1 7">Multi-pass membrane protein</topology>
    </subcellularLocation>
</comment>
<keyword evidence="10" id="KW-1185">Reference proteome</keyword>
<keyword evidence="4 7" id="KW-1133">Transmembrane helix</keyword>
<feature type="transmembrane region" description="Helical" evidence="7">
    <location>
        <begin position="126"/>
        <end position="144"/>
    </location>
</feature>
<protein>
    <recommendedName>
        <fullName evidence="7">GDT1 family protein</fullName>
    </recommendedName>
</protein>
<comment type="similarity">
    <text evidence="6">Belongs to the major facilitator superfamily. Phosphate:H(+) symporter (TC 2.A.1.9) family.</text>
</comment>
<keyword evidence="3 7" id="KW-0812">Transmembrane</keyword>
<evidence type="ECO:0000256" key="3">
    <source>
        <dbReference type="ARBA" id="ARBA00022692"/>
    </source>
</evidence>
<feature type="transmembrane region" description="Helical" evidence="7">
    <location>
        <begin position="27"/>
        <end position="50"/>
    </location>
</feature>
<dbReference type="GO" id="GO:0016020">
    <property type="term" value="C:membrane"/>
    <property type="evidence" value="ECO:0007669"/>
    <property type="project" value="UniProtKB-SubCell"/>
</dbReference>
<dbReference type="Proteomes" id="UP001630127">
    <property type="component" value="Unassembled WGS sequence"/>
</dbReference>
<feature type="transmembrane region" description="Helical" evidence="7">
    <location>
        <begin position="197"/>
        <end position="218"/>
    </location>
</feature>
<evidence type="ECO:0000313" key="10">
    <source>
        <dbReference type="Proteomes" id="UP001630127"/>
    </source>
</evidence>
<dbReference type="PANTHER" id="PTHR12608">
    <property type="entry name" value="TRANSMEMBRANE PROTEIN HTP-1 RELATED"/>
    <property type="match status" value="1"/>
</dbReference>
<feature type="region of interest" description="Disordered" evidence="8">
    <location>
        <begin position="94"/>
        <end position="115"/>
    </location>
</feature>
<keyword evidence="5 7" id="KW-0472">Membrane</keyword>
<accession>A0ABD3A183</accession>
<proteinExistence type="inferred from homology"/>
<evidence type="ECO:0000256" key="2">
    <source>
        <dbReference type="ARBA" id="ARBA00009190"/>
    </source>
</evidence>
<gene>
    <name evidence="9" type="ORF">ACH5RR_013816</name>
</gene>
<evidence type="ECO:0000256" key="6">
    <source>
        <dbReference type="ARBA" id="ARBA00044504"/>
    </source>
</evidence>